<name>A0A1H7TEN1_OLID1</name>
<sequence length="271" mass="30120">MKNRLIIGMFFTFFVFTGQLSYGQIWKKVQKKLEDKIDKKVDDVLAGGEEHNTMSTGSGNASLPNVEKIYSFSAGDAIIFADNFSADPVGRMAKHWASSGGGSVATIDGMPGQWLALAPYTSYRIDSLLTLPEIFTIEFDLTTRSMEAADIGSMSFGFGRDNSSRSYIMDAYNDNAITNTQLHFHNKEITNSSSDTKIYNPIKFPLGDFSNGILHVAIAVEGENMRVYVNKSKLLDTRMFNKGAIKYFYLSAPFDYKSDAEVFFGNFAIAH</sequence>
<dbReference type="RefSeq" id="WP_093326598.1">
    <property type="nucleotide sequence ID" value="NZ_FOAF01000004.1"/>
</dbReference>
<reference evidence="2" key="1">
    <citation type="submission" date="2016-10" db="EMBL/GenBank/DDBJ databases">
        <authorList>
            <person name="Varghese N."/>
            <person name="Submissions S."/>
        </authorList>
    </citation>
    <scope>NUCLEOTIDE SEQUENCE [LARGE SCALE GENOMIC DNA]</scope>
    <source>
        <strain evidence="2">DSM 18733</strain>
    </source>
</reference>
<accession>A0A1H7TEN1</accession>
<dbReference type="EMBL" id="FOAF01000004">
    <property type="protein sequence ID" value="SEL82307.1"/>
    <property type="molecule type" value="Genomic_DNA"/>
</dbReference>
<keyword evidence="2" id="KW-1185">Reference proteome</keyword>
<dbReference type="Proteomes" id="UP000199421">
    <property type="component" value="Unassembled WGS sequence"/>
</dbReference>
<evidence type="ECO:0000313" key="1">
    <source>
        <dbReference type="EMBL" id="SEL82307.1"/>
    </source>
</evidence>
<dbReference type="STRING" id="407022.SAMN05661044_03456"/>
<organism evidence="1 2">
    <name type="scientific">Olivibacter domesticus</name>
    <name type="common">Pseudosphingobacterium domesticum</name>
    <dbReference type="NCBI Taxonomy" id="407022"/>
    <lineage>
        <taxon>Bacteria</taxon>
        <taxon>Pseudomonadati</taxon>
        <taxon>Bacteroidota</taxon>
        <taxon>Sphingobacteriia</taxon>
        <taxon>Sphingobacteriales</taxon>
        <taxon>Sphingobacteriaceae</taxon>
        <taxon>Olivibacter</taxon>
    </lineage>
</organism>
<dbReference type="AlphaFoldDB" id="A0A1H7TEN1"/>
<evidence type="ECO:0000313" key="2">
    <source>
        <dbReference type="Proteomes" id="UP000199421"/>
    </source>
</evidence>
<evidence type="ECO:0008006" key="3">
    <source>
        <dbReference type="Google" id="ProtNLM"/>
    </source>
</evidence>
<gene>
    <name evidence="1" type="ORF">SAMN05661044_03456</name>
</gene>
<dbReference type="OrthoDB" id="9800869at2"/>
<proteinExistence type="predicted"/>
<protein>
    <recommendedName>
        <fullName evidence="3">Concanavalin A-like lectin/glucanases superfamily protein</fullName>
    </recommendedName>
</protein>